<keyword evidence="3" id="KW-1185">Reference proteome</keyword>
<dbReference type="OrthoDB" id="10425674at2759"/>
<dbReference type="Proteomes" id="UP000024635">
    <property type="component" value="Unassembled WGS sequence"/>
</dbReference>
<proteinExistence type="predicted"/>
<gene>
    <name evidence="2" type="primary">Acey_s0004.g1805</name>
    <name evidence="2" type="ORF">Y032_0004g1805</name>
</gene>
<organism evidence="2 3">
    <name type="scientific">Ancylostoma ceylanicum</name>
    <dbReference type="NCBI Taxonomy" id="53326"/>
    <lineage>
        <taxon>Eukaryota</taxon>
        <taxon>Metazoa</taxon>
        <taxon>Ecdysozoa</taxon>
        <taxon>Nematoda</taxon>
        <taxon>Chromadorea</taxon>
        <taxon>Rhabditida</taxon>
        <taxon>Rhabditina</taxon>
        <taxon>Rhabditomorpha</taxon>
        <taxon>Strongyloidea</taxon>
        <taxon>Ancylostomatidae</taxon>
        <taxon>Ancylostomatinae</taxon>
        <taxon>Ancylostoma</taxon>
    </lineage>
</organism>
<evidence type="ECO:0000313" key="2">
    <source>
        <dbReference type="EMBL" id="EYC30847.1"/>
    </source>
</evidence>
<sequence length="117" mass="13277">MAVWTSPRFSNRESCIMQDKFHKMKPGDHVEQHLKIAGMDKSSKLQTPEEELIGIEEENSDFWKFTAKNDQEISEQLKLLRQSRAAKRQSTSPNTDVPHVGASKKSGKNPVRSIALV</sequence>
<reference evidence="3" key="1">
    <citation type="journal article" date="2015" name="Nat. Genet.">
        <title>The genome and transcriptome of the zoonotic hookworm Ancylostoma ceylanicum identify infection-specific gene families.</title>
        <authorList>
            <person name="Schwarz E.M."/>
            <person name="Hu Y."/>
            <person name="Antoshechkin I."/>
            <person name="Miller M.M."/>
            <person name="Sternberg P.W."/>
            <person name="Aroian R.V."/>
        </authorList>
    </citation>
    <scope>NUCLEOTIDE SEQUENCE</scope>
    <source>
        <strain evidence="3">HY135</strain>
    </source>
</reference>
<name>A0A016VUX1_9BILA</name>
<accession>A0A016VUX1</accession>
<evidence type="ECO:0000313" key="3">
    <source>
        <dbReference type="Proteomes" id="UP000024635"/>
    </source>
</evidence>
<evidence type="ECO:0000256" key="1">
    <source>
        <dbReference type="SAM" id="MobiDB-lite"/>
    </source>
</evidence>
<comment type="caution">
    <text evidence="2">The sequence shown here is derived from an EMBL/GenBank/DDBJ whole genome shotgun (WGS) entry which is preliminary data.</text>
</comment>
<feature type="region of interest" description="Disordered" evidence="1">
    <location>
        <begin position="81"/>
        <end position="117"/>
    </location>
</feature>
<dbReference type="EMBL" id="JARK01001340">
    <property type="protein sequence ID" value="EYC30847.1"/>
    <property type="molecule type" value="Genomic_DNA"/>
</dbReference>
<protein>
    <submittedName>
        <fullName evidence="2">Uncharacterized protein</fullName>
    </submittedName>
</protein>
<dbReference type="AlphaFoldDB" id="A0A016VUX1"/>